<evidence type="ECO:0000256" key="2">
    <source>
        <dbReference type="ARBA" id="ARBA00012702"/>
    </source>
</evidence>
<evidence type="ECO:0000256" key="8">
    <source>
        <dbReference type="ARBA" id="ARBA00022833"/>
    </source>
</evidence>
<dbReference type="PANTHER" id="PTHR11774">
    <property type="entry name" value="GERANYLGERANYL TRANSFERASE TYPE BETA SUBUNIT"/>
    <property type="match status" value="1"/>
</dbReference>
<dbReference type="InterPro" id="IPR045089">
    <property type="entry name" value="PGGT1B-like"/>
</dbReference>
<keyword evidence="7" id="KW-0677">Repeat</keyword>
<evidence type="ECO:0000256" key="1">
    <source>
        <dbReference type="ARBA" id="ARBA00010497"/>
    </source>
</evidence>
<comment type="function">
    <text evidence="9">Catalyzes the transfer of a farnesyl moiety from farnesyl diphosphate to a cysteine at the fourth position from the C-terminus of several proteins. The beta subunit is responsible for peptide-binding.</text>
</comment>
<dbReference type="OrthoDB" id="10261146at2759"/>
<evidence type="ECO:0000256" key="7">
    <source>
        <dbReference type="ARBA" id="ARBA00022737"/>
    </source>
</evidence>
<organism evidence="12 13">
    <name type="scientific">Sporothrix schenckii (strain ATCC 58251 / de Perez 2211183)</name>
    <name type="common">Rose-picker's disease fungus</name>
    <dbReference type="NCBI Taxonomy" id="1391915"/>
    <lineage>
        <taxon>Eukaryota</taxon>
        <taxon>Fungi</taxon>
        <taxon>Dikarya</taxon>
        <taxon>Ascomycota</taxon>
        <taxon>Pezizomycotina</taxon>
        <taxon>Sordariomycetes</taxon>
        <taxon>Sordariomycetidae</taxon>
        <taxon>Ophiostomatales</taxon>
        <taxon>Ophiostomataceae</taxon>
        <taxon>Sporothrix</taxon>
    </lineage>
</organism>
<protein>
    <recommendedName>
        <fullName evidence="3 9">Protein farnesyltransferase subunit beta</fullName>
        <shortName evidence="9">FTase-beta</shortName>
        <ecNumber evidence="2 9">2.5.1.58</ecNumber>
    </recommendedName>
</protein>
<dbReference type="PANTHER" id="PTHR11774:SF6">
    <property type="entry name" value="PROTEIN FARNESYLTRANSFERASE SUBUNIT BETA"/>
    <property type="match status" value="1"/>
</dbReference>
<accession>U7PTI7</accession>
<dbReference type="CDD" id="cd02893">
    <property type="entry name" value="FTase"/>
    <property type="match status" value="1"/>
</dbReference>
<dbReference type="HOGENOM" id="CLU_028946_1_0_1"/>
<dbReference type="eggNOG" id="KOG0365">
    <property type="taxonomic scope" value="Eukaryota"/>
</dbReference>
<dbReference type="Gene3D" id="1.50.10.20">
    <property type="match status" value="1"/>
</dbReference>
<evidence type="ECO:0000256" key="3">
    <source>
        <dbReference type="ARBA" id="ARBA00015798"/>
    </source>
</evidence>
<sequence>MASNPDDTVDEEIPITSGRYDSHDNNSSSSNTFPYRPVQTQPDVMIPEYFTHMPLVRDRLITDTSEMQESTAQMCLTDIFRQNVQSGDPPLNEFGVPRLDRKRHARFLHKSLEPLPGTFVGYDPSRPWFLFWCLNGLRLLGEDVTPYRARLVETARSMQNASGGFGGGHGQSSHLATTYAVVMGLAIVGGEACYEAIDRRALWKWLCALKQPDGGFQMSVGGEEDVRGAYCAAVIISILNLPLDLSPDSPAWTSDKPTLYTGLANYVQRCQTYEGGISAQPGSEAHGGYAFCALGCLSILDSPNRSIPRYVPCPRLMRRRRRFREGDEDAGRGCLCGDFCCCGGGGEIENGLEYLNVPRLVSWLASRQYAPEGGFSGRTNKLVDGCYSHWVGDCWPLVEASLQRSSDGVPKPPQSLFSREGLIRYILCCCQDETKRGGLRDKPGRMSDPYHTCYVLSGLSSAQHKWELVDKPATETDVEAGVDAGANNYSEPVWKASPFPFSDEGGMQVFDEEDRVCTVHPIYTISAERVDQIQAYFRAKVGF</sequence>
<dbReference type="GO" id="GO:0097354">
    <property type="term" value="P:prenylation"/>
    <property type="evidence" value="ECO:0007669"/>
    <property type="project" value="UniProtKB-UniRule"/>
</dbReference>
<dbReference type="GO" id="GO:0008270">
    <property type="term" value="F:zinc ion binding"/>
    <property type="evidence" value="ECO:0007669"/>
    <property type="project" value="UniProtKB-UniRule"/>
</dbReference>
<keyword evidence="5 9" id="KW-0808">Transferase</keyword>
<evidence type="ECO:0000259" key="11">
    <source>
        <dbReference type="Pfam" id="PF00432"/>
    </source>
</evidence>
<dbReference type="SUPFAM" id="SSF48239">
    <property type="entry name" value="Terpenoid cyclases/Protein prenyltransferases"/>
    <property type="match status" value="1"/>
</dbReference>
<comment type="subunit">
    <text evidence="9">Heterodimer of an alpha and a beta subunit.</text>
</comment>
<keyword evidence="13" id="KW-1185">Reference proteome</keyword>
<dbReference type="EMBL" id="KI440846">
    <property type="protein sequence ID" value="ERS98064.1"/>
    <property type="molecule type" value="Genomic_DNA"/>
</dbReference>
<evidence type="ECO:0000256" key="5">
    <source>
        <dbReference type="ARBA" id="ARBA00022679"/>
    </source>
</evidence>
<dbReference type="AlphaFoldDB" id="U7PTI7"/>
<dbReference type="InterPro" id="IPR026872">
    <property type="entry name" value="FTB"/>
</dbReference>
<dbReference type="Proteomes" id="UP000018087">
    <property type="component" value="Unassembled WGS sequence"/>
</dbReference>
<keyword evidence="8 9" id="KW-0862">Zinc</keyword>
<evidence type="ECO:0000313" key="13">
    <source>
        <dbReference type="Proteomes" id="UP000018087"/>
    </source>
</evidence>
<evidence type="ECO:0000256" key="6">
    <source>
        <dbReference type="ARBA" id="ARBA00022723"/>
    </source>
</evidence>
<comment type="similarity">
    <text evidence="1 9">Belongs to the protein prenyltransferase subunit beta family.</text>
</comment>
<evidence type="ECO:0000256" key="4">
    <source>
        <dbReference type="ARBA" id="ARBA00022602"/>
    </source>
</evidence>
<evidence type="ECO:0000256" key="9">
    <source>
        <dbReference type="RuleBase" id="RU365056"/>
    </source>
</evidence>
<dbReference type="GO" id="GO:0005965">
    <property type="term" value="C:protein farnesyltransferase complex"/>
    <property type="evidence" value="ECO:0007669"/>
    <property type="project" value="UniProtKB-UniRule"/>
</dbReference>
<evidence type="ECO:0000256" key="10">
    <source>
        <dbReference type="SAM" id="MobiDB-lite"/>
    </source>
</evidence>
<comment type="catalytic activity">
    <reaction evidence="9">
        <text>L-cysteinyl-[protein] + (2E,6E)-farnesyl diphosphate = S-(2E,6E)-farnesyl-L-cysteinyl-[protein] + diphosphate</text>
        <dbReference type="Rhea" id="RHEA:13345"/>
        <dbReference type="Rhea" id="RHEA-COMP:10131"/>
        <dbReference type="Rhea" id="RHEA-COMP:11535"/>
        <dbReference type="ChEBI" id="CHEBI:29950"/>
        <dbReference type="ChEBI" id="CHEBI:33019"/>
        <dbReference type="ChEBI" id="CHEBI:86019"/>
        <dbReference type="ChEBI" id="CHEBI:175763"/>
    </reaction>
</comment>
<reference evidence="13" key="1">
    <citation type="journal article" date="2014" name="Genome Announc.">
        <title>Genome sequence of the pathogenic fungus Sporothrix schenckii (ATCC 58251).</title>
        <authorList>
            <person name="Cuomo C.A."/>
            <person name="Rodriguez-Del Valle N."/>
            <person name="Perez-Sanchez L."/>
            <person name="Abouelleil A."/>
            <person name="Goldberg J."/>
            <person name="Young S."/>
            <person name="Zeng Q."/>
            <person name="Birren B.W."/>
        </authorList>
    </citation>
    <scope>NUCLEOTIDE SEQUENCE [LARGE SCALE GENOMIC DNA]</scope>
    <source>
        <strain evidence="13">ATCC 58251 / de Perez 2211183</strain>
    </source>
</reference>
<gene>
    <name evidence="12" type="ORF">HMPREF1624_04842</name>
</gene>
<dbReference type="InterPro" id="IPR008930">
    <property type="entry name" value="Terpenoid_cyclase/PrenylTrfase"/>
</dbReference>
<dbReference type="InterPro" id="IPR001330">
    <property type="entry name" value="Prenyltrans"/>
</dbReference>
<name>U7PTI7_SPOS1</name>
<keyword evidence="4 9" id="KW-0637">Prenyltransferase</keyword>
<dbReference type="STRING" id="1391915.U7PTI7"/>
<keyword evidence="6 9" id="KW-0479">Metal-binding</keyword>
<feature type="domain" description="Prenyltransferase alpha-alpha toroid" evidence="11">
    <location>
        <begin position="99"/>
        <end position="523"/>
    </location>
</feature>
<proteinExistence type="inferred from homology"/>
<comment type="cofactor">
    <cofactor evidence="9">
        <name>Zn(2+)</name>
        <dbReference type="ChEBI" id="CHEBI:29105"/>
    </cofactor>
    <text evidence="9">Binds 1 zinc ion per subunit.</text>
</comment>
<dbReference type="Pfam" id="PF00432">
    <property type="entry name" value="Prenyltrans"/>
    <property type="match status" value="1"/>
</dbReference>
<dbReference type="GO" id="GO:0004660">
    <property type="term" value="F:protein farnesyltransferase activity"/>
    <property type="evidence" value="ECO:0007669"/>
    <property type="project" value="UniProtKB-UniRule"/>
</dbReference>
<evidence type="ECO:0000313" key="12">
    <source>
        <dbReference type="EMBL" id="ERS98064.1"/>
    </source>
</evidence>
<feature type="region of interest" description="Disordered" evidence="10">
    <location>
        <begin position="1"/>
        <end position="37"/>
    </location>
</feature>
<dbReference type="EC" id="2.5.1.58" evidence="2 9"/>